<name>A0ABY0V6X4_9ACTO</name>
<feature type="transmembrane region" description="Helical" evidence="9">
    <location>
        <begin position="373"/>
        <end position="390"/>
    </location>
</feature>
<keyword evidence="7 9" id="KW-1133">Transmembrane helix</keyword>
<feature type="transmembrane region" description="Helical" evidence="9">
    <location>
        <begin position="44"/>
        <end position="71"/>
    </location>
</feature>
<sequence>MTSAKRAGIPTTIIVVGLMLFSMFFGAGNLVFPPQLGQQAGTNYWPAILGFLSTGVVLPMLAIIAVAVSGAGLGDIAKRTGKVFAMIFPALIYLSIGAFYAIPRTANVAYEMGFVGPTGISGTVALLLFVVAFFALSLWLSLRRAGIVDALGKYLTPALLTLIVILVIVGSARLSAAPSAPSEEYASSPFTSGILEGYLTMDSLAALVFGIVVLLSLYSRGVPAGRPSVIACIMSGVVGAVLLGLVYLGLGHLGRSVGQQFNNGAELLAYASHVALGSAGSWVFSGIVLLACLTTAVGLITSTASYFATLIPAVDYRGWSIIFTIIGALMANLGLTVILDIAAPLNALLYPVAVTLIFLTLIQAALRFRLVWAYRLPVALAAVFALNDLLRSFDIEIGRAIPAIMKLPLYGQGLSWILPVAILAAICIVIDKIRGLPIQSPSEIARRSTLLHDLPETETTA</sequence>
<reference evidence="10 11" key="1">
    <citation type="submission" date="2016-10" db="EMBL/GenBank/DDBJ databases">
        <authorList>
            <person name="Varghese N."/>
            <person name="Submissions S."/>
        </authorList>
    </citation>
    <scope>NUCLEOTIDE SEQUENCE [LARGE SCALE GENOMIC DNA]</scope>
    <source>
        <strain evidence="10 11">DSM 9169</strain>
    </source>
</reference>
<organism evidence="10 11">
    <name type="scientific">Schaalia radingae</name>
    <dbReference type="NCBI Taxonomy" id="131110"/>
    <lineage>
        <taxon>Bacteria</taxon>
        <taxon>Bacillati</taxon>
        <taxon>Actinomycetota</taxon>
        <taxon>Actinomycetes</taxon>
        <taxon>Actinomycetales</taxon>
        <taxon>Actinomycetaceae</taxon>
        <taxon>Schaalia</taxon>
    </lineage>
</organism>
<comment type="subcellular location">
    <subcellularLocation>
        <location evidence="1">Cell membrane</location>
        <topology evidence="1">Multi-pass membrane protein</topology>
    </subcellularLocation>
</comment>
<gene>
    <name evidence="10" type="ORF">SAMN04489714_0912</name>
</gene>
<protein>
    <submittedName>
        <fullName evidence="10">Branched-chain amino acid:cation transporter, LIVCS family</fullName>
    </submittedName>
</protein>
<evidence type="ECO:0000256" key="5">
    <source>
        <dbReference type="ARBA" id="ARBA00022692"/>
    </source>
</evidence>
<proteinExistence type="inferred from homology"/>
<evidence type="ECO:0000256" key="3">
    <source>
        <dbReference type="ARBA" id="ARBA00022448"/>
    </source>
</evidence>
<feature type="transmembrane region" description="Helical" evidence="9">
    <location>
        <begin position="319"/>
        <end position="342"/>
    </location>
</feature>
<evidence type="ECO:0000256" key="1">
    <source>
        <dbReference type="ARBA" id="ARBA00004651"/>
    </source>
</evidence>
<dbReference type="Proteomes" id="UP000198976">
    <property type="component" value="Chromosome I"/>
</dbReference>
<feature type="transmembrane region" description="Helical" evidence="9">
    <location>
        <begin position="12"/>
        <end position="32"/>
    </location>
</feature>
<keyword evidence="8 9" id="KW-0472">Membrane</keyword>
<feature type="transmembrane region" description="Helical" evidence="9">
    <location>
        <begin position="83"/>
        <end position="102"/>
    </location>
</feature>
<dbReference type="RefSeq" id="WP_092648493.1">
    <property type="nucleotide sequence ID" value="NZ_LT629792.1"/>
</dbReference>
<dbReference type="Pfam" id="PF05525">
    <property type="entry name" value="Branch_AA_trans"/>
    <property type="match status" value="1"/>
</dbReference>
<keyword evidence="3" id="KW-0813">Transport</keyword>
<dbReference type="NCBIfam" id="TIGR00796">
    <property type="entry name" value="livcs"/>
    <property type="match status" value="1"/>
</dbReference>
<feature type="transmembrane region" description="Helical" evidence="9">
    <location>
        <begin position="154"/>
        <end position="177"/>
    </location>
</feature>
<evidence type="ECO:0000256" key="8">
    <source>
        <dbReference type="ARBA" id="ARBA00023136"/>
    </source>
</evidence>
<keyword evidence="5 9" id="KW-0812">Transmembrane</keyword>
<evidence type="ECO:0000256" key="9">
    <source>
        <dbReference type="SAM" id="Phobius"/>
    </source>
</evidence>
<evidence type="ECO:0000256" key="2">
    <source>
        <dbReference type="ARBA" id="ARBA00008540"/>
    </source>
</evidence>
<feature type="transmembrane region" description="Helical" evidence="9">
    <location>
        <begin position="348"/>
        <end position="366"/>
    </location>
</feature>
<keyword evidence="6" id="KW-0029">Amino-acid transport</keyword>
<evidence type="ECO:0000313" key="11">
    <source>
        <dbReference type="Proteomes" id="UP000198976"/>
    </source>
</evidence>
<dbReference type="PANTHER" id="PTHR30588">
    <property type="entry name" value="BRANCHED-CHAIN AMINO ACID TRANSPORT SYSTEM 2 CARRIER PROTEIN"/>
    <property type="match status" value="1"/>
</dbReference>
<evidence type="ECO:0000256" key="6">
    <source>
        <dbReference type="ARBA" id="ARBA00022970"/>
    </source>
</evidence>
<evidence type="ECO:0000256" key="7">
    <source>
        <dbReference type="ARBA" id="ARBA00022989"/>
    </source>
</evidence>
<dbReference type="InterPro" id="IPR004685">
    <property type="entry name" value="Brnchd-chn_aa_trnsp_Livcs"/>
</dbReference>
<keyword evidence="11" id="KW-1185">Reference proteome</keyword>
<comment type="similarity">
    <text evidence="2">Belongs to the branched chain amino acid transporter family.</text>
</comment>
<evidence type="ECO:0000313" key="10">
    <source>
        <dbReference type="EMBL" id="SDT92130.1"/>
    </source>
</evidence>
<dbReference type="EMBL" id="LT629792">
    <property type="protein sequence ID" value="SDT92130.1"/>
    <property type="molecule type" value="Genomic_DNA"/>
</dbReference>
<keyword evidence="4" id="KW-1003">Cell membrane</keyword>
<feature type="transmembrane region" description="Helical" evidence="9">
    <location>
        <begin position="410"/>
        <end position="430"/>
    </location>
</feature>
<evidence type="ECO:0000256" key="4">
    <source>
        <dbReference type="ARBA" id="ARBA00022475"/>
    </source>
</evidence>
<feature type="transmembrane region" description="Helical" evidence="9">
    <location>
        <begin position="197"/>
        <end position="217"/>
    </location>
</feature>
<dbReference type="PANTHER" id="PTHR30588:SF0">
    <property type="entry name" value="BRANCHED-CHAIN AMINO ACID PERMEASE BRNQ"/>
    <property type="match status" value="1"/>
</dbReference>
<feature type="transmembrane region" description="Helical" evidence="9">
    <location>
        <begin position="122"/>
        <end position="142"/>
    </location>
</feature>
<accession>A0ABY0V6X4</accession>
<feature type="transmembrane region" description="Helical" evidence="9">
    <location>
        <begin position="282"/>
        <end position="307"/>
    </location>
</feature>
<feature type="transmembrane region" description="Helical" evidence="9">
    <location>
        <begin position="229"/>
        <end position="250"/>
    </location>
</feature>